<comment type="caution">
    <text evidence="2">The sequence shown here is derived from an EMBL/GenBank/DDBJ whole genome shotgun (WGS) entry which is preliminary data.</text>
</comment>
<dbReference type="GeneID" id="31743049"/>
<dbReference type="EMBL" id="JBBVUL010000008">
    <property type="protein sequence ID" value="MEL0565336.1"/>
    <property type="molecule type" value="Genomic_DNA"/>
</dbReference>
<dbReference type="InterPro" id="IPR027417">
    <property type="entry name" value="P-loop_NTPase"/>
</dbReference>
<keyword evidence="2" id="KW-0067">ATP-binding</keyword>
<dbReference type="SMART" id="SM00382">
    <property type="entry name" value="AAA"/>
    <property type="match status" value="1"/>
</dbReference>
<evidence type="ECO:0000313" key="3">
    <source>
        <dbReference type="Proteomes" id="UP001385848"/>
    </source>
</evidence>
<reference evidence="2 3" key="1">
    <citation type="submission" date="2024-04" db="EMBL/GenBank/DDBJ databases">
        <title>Three lactobacilli isolated from voided urine samples from females with type 2 diabetes.</title>
        <authorList>
            <person name="Kula A."/>
            <person name="Stegman N."/>
            <person name="Putonti C."/>
        </authorList>
    </citation>
    <scope>NUCLEOTIDE SEQUENCE [LARGE SCALE GENOMIC DNA]</scope>
    <source>
        <strain evidence="2 3">1855</strain>
    </source>
</reference>
<dbReference type="Gene3D" id="3.40.50.300">
    <property type="entry name" value="P-loop containing nucleotide triphosphate hydrolases"/>
    <property type="match status" value="1"/>
</dbReference>
<gene>
    <name evidence="2" type="ORF">AAC431_05280</name>
</gene>
<dbReference type="PANTHER" id="PTHR30050">
    <property type="entry name" value="CHROMOSOMAL REPLICATION INITIATOR PROTEIN DNAA"/>
    <property type="match status" value="1"/>
</dbReference>
<feature type="domain" description="AAA+ ATPase" evidence="1">
    <location>
        <begin position="111"/>
        <end position="257"/>
    </location>
</feature>
<sequence>MESVANLLAVVEVDETCPKHNCKLATIAGRDVKPVCPKCELEKLLAEKKTFDRQITAELSKRWLRRDSLVDDEDTFKCSFDNFKHKTGTQEDRVYQLCHKIAGQYYQHPEIKFNTLLVGTAGTGKSHLAMSMLKAVNDHSKAQKCLFINIAALFQKIRNSFNDPSEYWTEGRAVSKITDADLVVLDDLGTEASMRASGDEASQFVQRVLYSILNSQKRIIVTSNLTVEQFQKVYNQKLFSRLTRGAKGHVVDFTQLKDKRSEWQNLMK</sequence>
<name>A0ABU9FIN1_LACJE</name>
<evidence type="ECO:0000313" key="2">
    <source>
        <dbReference type="EMBL" id="MEL0565336.1"/>
    </source>
</evidence>
<dbReference type="GO" id="GO:0005524">
    <property type="term" value="F:ATP binding"/>
    <property type="evidence" value="ECO:0007669"/>
    <property type="project" value="UniProtKB-KW"/>
</dbReference>
<evidence type="ECO:0000259" key="1">
    <source>
        <dbReference type="SMART" id="SM00382"/>
    </source>
</evidence>
<organism evidence="2 3">
    <name type="scientific">Lactobacillus jensenii</name>
    <dbReference type="NCBI Taxonomy" id="109790"/>
    <lineage>
        <taxon>Bacteria</taxon>
        <taxon>Bacillati</taxon>
        <taxon>Bacillota</taxon>
        <taxon>Bacilli</taxon>
        <taxon>Lactobacillales</taxon>
        <taxon>Lactobacillaceae</taxon>
        <taxon>Lactobacillus</taxon>
    </lineage>
</organism>
<dbReference type="CDD" id="cd00009">
    <property type="entry name" value="AAA"/>
    <property type="match status" value="1"/>
</dbReference>
<proteinExistence type="predicted"/>
<dbReference type="Pfam" id="PF01695">
    <property type="entry name" value="IstB_IS21"/>
    <property type="match status" value="1"/>
</dbReference>
<protein>
    <submittedName>
        <fullName evidence="2">ATP-binding protein</fullName>
    </submittedName>
</protein>
<dbReference type="Proteomes" id="UP001385848">
    <property type="component" value="Unassembled WGS sequence"/>
</dbReference>
<keyword evidence="3" id="KW-1185">Reference proteome</keyword>
<dbReference type="InterPro" id="IPR002611">
    <property type="entry name" value="IstB_ATP-bd"/>
</dbReference>
<dbReference type="InterPro" id="IPR003593">
    <property type="entry name" value="AAA+_ATPase"/>
</dbReference>
<dbReference type="SUPFAM" id="SSF52540">
    <property type="entry name" value="P-loop containing nucleoside triphosphate hydrolases"/>
    <property type="match status" value="1"/>
</dbReference>
<dbReference type="PANTHER" id="PTHR30050:SF4">
    <property type="entry name" value="ATP-BINDING PROTEIN RV3427C IN INSERTION SEQUENCE-RELATED"/>
    <property type="match status" value="1"/>
</dbReference>
<keyword evidence="2" id="KW-0547">Nucleotide-binding</keyword>
<accession>A0ABU9FIN1</accession>
<dbReference type="RefSeq" id="WP_075362474.1">
    <property type="nucleotide sequence ID" value="NZ_CATOUV010000001.1"/>
</dbReference>